<reference evidence="3" key="1">
    <citation type="journal article" date="2019" name="Int. J. Syst. Evol. Microbiol.">
        <title>The Global Catalogue of Microorganisms (GCM) 10K type strain sequencing project: providing services to taxonomists for standard genome sequencing and annotation.</title>
        <authorList>
            <consortium name="The Broad Institute Genomics Platform"/>
            <consortium name="The Broad Institute Genome Sequencing Center for Infectious Disease"/>
            <person name="Wu L."/>
            <person name="Ma J."/>
        </authorList>
    </citation>
    <scope>NUCLEOTIDE SEQUENCE [LARGE SCALE GENOMIC DNA]</scope>
    <source>
        <strain evidence="3">JCM 16673</strain>
    </source>
</reference>
<dbReference type="InterPro" id="IPR010127">
    <property type="entry name" value="Phasin_subfam-1"/>
</dbReference>
<comment type="caution">
    <text evidence="2">The sequence shown here is derived from an EMBL/GenBank/DDBJ whole genome shotgun (WGS) entry which is preliminary data.</text>
</comment>
<dbReference type="InterPro" id="IPR018968">
    <property type="entry name" value="Phasin"/>
</dbReference>
<dbReference type="EMBL" id="BAAAZE010000008">
    <property type="protein sequence ID" value="GAA4020703.1"/>
    <property type="molecule type" value="Genomic_DNA"/>
</dbReference>
<dbReference type="NCBIfam" id="TIGR01841">
    <property type="entry name" value="phasin"/>
    <property type="match status" value="1"/>
</dbReference>
<name>A0ABP7T4H1_9BURK</name>
<accession>A0ABP7T4H1</accession>
<gene>
    <name evidence="2" type="ORF">GCM10022212_16680</name>
</gene>
<evidence type="ECO:0000259" key="1">
    <source>
        <dbReference type="Pfam" id="PF09361"/>
    </source>
</evidence>
<evidence type="ECO:0000313" key="3">
    <source>
        <dbReference type="Proteomes" id="UP001501353"/>
    </source>
</evidence>
<feature type="domain" description="Phasin" evidence="1">
    <location>
        <begin position="6"/>
        <end position="109"/>
    </location>
</feature>
<dbReference type="Pfam" id="PF09361">
    <property type="entry name" value="Phasin_2"/>
    <property type="match status" value="1"/>
</dbReference>
<dbReference type="Proteomes" id="UP001501353">
    <property type="component" value="Unassembled WGS sequence"/>
</dbReference>
<proteinExistence type="predicted"/>
<evidence type="ECO:0000313" key="2">
    <source>
        <dbReference type="EMBL" id="GAA4020703.1"/>
    </source>
</evidence>
<keyword evidence="3" id="KW-1185">Reference proteome</keyword>
<sequence>MFSFQDQFSAATKANFEAQLALITTLTSKAFEGVEKLVELNLTAVKSSLEESTVNAKQLMAAKDPQEFLALSTSQAKPSAEKALAYSRHVASIATSAQAEFTRAAEAQIAETSRKVSALVDDVSKNAPAGSENVIAMMKSVISNANAGYEQLTKSTKQAVQTMEANVTSATEQFTQAADKATRAAKK</sequence>
<protein>
    <submittedName>
        <fullName evidence="2">Phasin family protein</fullName>
    </submittedName>
</protein>
<organism evidence="2 3">
    <name type="scientific">Actimicrobium antarcticum</name>
    <dbReference type="NCBI Taxonomy" id="1051899"/>
    <lineage>
        <taxon>Bacteria</taxon>
        <taxon>Pseudomonadati</taxon>
        <taxon>Pseudomonadota</taxon>
        <taxon>Betaproteobacteria</taxon>
        <taxon>Burkholderiales</taxon>
        <taxon>Oxalobacteraceae</taxon>
        <taxon>Actimicrobium</taxon>
    </lineage>
</organism>
<dbReference type="RefSeq" id="WP_344762826.1">
    <property type="nucleotide sequence ID" value="NZ_BAAAZE010000008.1"/>
</dbReference>